<accession>A0ABV6KZG0</accession>
<dbReference type="InterPro" id="IPR037171">
    <property type="entry name" value="NagB/RpiA_transferase-like"/>
</dbReference>
<evidence type="ECO:0000259" key="1">
    <source>
        <dbReference type="Pfam" id="PF01182"/>
    </source>
</evidence>
<dbReference type="Pfam" id="PF01182">
    <property type="entry name" value="Glucosamine_iso"/>
    <property type="match status" value="1"/>
</dbReference>
<dbReference type="InterPro" id="IPR006148">
    <property type="entry name" value="Glc/Gal-6P_isomerase"/>
</dbReference>
<dbReference type="SUPFAM" id="SSF100950">
    <property type="entry name" value="NagB/RpiA/CoA transferase-like"/>
    <property type="match status" value="1"/>
</dbReference>
<gene>
    <name evidence="2" type="ORF">ACFFGT_01590</name>
</gene>
<dbReference type="RefSeq" id="WP_377020739.1">
    <property type="nucleotide sequence ID" value="NZ_JBHLTS010000004.1"/>
</dbReference>
<dbReference type="Gene3D" id="3.40.50.1360">
    <property type="match status" value="1"/>
</dbReference>
<dbReference type="PANTHER" id="PTHR11280">
    <property type="entry name" value="GLUCOSAMINE-6-PHOSPHATE ISOMERASE"/>
    <property type="match status" value="1"/>
</dbReference>
<feature type="domain" description="Glucosamine/galactosamine-6-phosphate isomerase" evidence="1">
    <location>
        <begin position="27"/>
        <end position="251"/>
    </location>
</feature>
<proteinExistence type="predicted"/>
<keyword evidence="3" id="KW-1185">Reference proteome</keyword>
<sequence length="263" mass="29452">MQFNLVNDISMLKKIKAEKLEVIVLENRAALGQTAAKMVSEKIKQLLLTKPSVNMIFAAAPSQNEFLDALVNDEGIEWQKINAFHMDEYLGLPYAAPQLFSSFLKKRLFERVPFASVNYFNGNVADHKAECERYTQLLKSNPADMVCMGIGENTHIAFNDPHVANFHDPEMVKRVQLDQACRQQQVNDGCFDILDAVPEYAMTLTVPALMNAAHVFCMVPGANKAAAVKHTLQEPVSEYYPSTILKMHDNAVLFVDADSFSHV</sequence>
<dbReference type="PANTHER" id="PTHR11280:SF6">
    <property type="entry name" value="GLUCOSAMINE-6-PHOSPHATE ISOMERASE NAGB"/>
    <property type="match status" value="1"/>
</dbReference>
<dbReference type="Proteomes" id="UP001589828">
    <property type="component" value="Unassembled WGS sequence"/>
</dbReference>
<dbReference type="InterPro" id="IPR004547">
    <property type="entry name" value="Glucosamine6P_isomerase"/>
</dbReference>
<evidence type="ECO:0000313" key="2">
    <source>
        <dbReference type="EMBL" id="MFC0512863.1"/>
    </source>
</evidence>
<dbReference type="EMBL" id="JBHLTS010000004">
    <property type="protein sequence ID" value="MFC0512863.1"/>
    <property type="molecule type" value="Genomic_DNA"/>
</dbReference>
<dbReference type="CDD" id="cd01399">
    <property type="entry name" value="GlcN6P_deaminase"/>
    <property type="match status" value="1"/>
</dbReference>
<name>A0ABV6KZG0_9SPHI</name>
<evidence type="ECO:0000313" key="3">
    <source>
        <dbReference type="Proteomes" id="UP001589828"/>
    </source>
</evidence>
<organism evidence="2 3">
    <name type="scientific">Mucilaginibacter angelicae</name>
    <dbReference type="NCBI Taxonomy" id="869718"/>
    <lineage>
        <taxon>Bacteria</taxon>
        <taxon>Pseudomonadati</taxon>
        <taxon>Bacteroidota</taxon>
        <taxon>Sphingobacteriia</taxon>
        <taxon>Sphingobacteriales</taxon>
        <taxon>Sphingobacteriaceae</taxon>
        <taxon>Mucilaginibacter</taxon>
    </lineage>
</organism>
<comment type="caution">
    <text evidence="2">The sequence shown here is derived from an EMBL/GenBank/DDBJ whole genome shotgun (WGS) entry which is preliminary data.</text>
</comment>
<reference evidence="2 3" key="1">
    <citation type="submission" date="2024-09" db="EMBL/GenBank/DDBJ databases">
        <authorList>
            <person name="Sun Q."/>
            <person name="Mori K."/>
        </authorList>
    </citation>
    <scope>NUCLEOTIDE SEQUENCE [LARGE SCALE GENOMIC DNA]</scope>
    <source>
        <strain evidence="2 3">NCAIM B.02415</strain>
    </source>
</reference>
<protein>
    <submittedName>
        <fullName evidence="2">Glucosamine-6-phosphate deaminase</fullName>
    </submittedName>
</protein>